<feature type="compositionally biased region" description="Polar residues" evidence="1">
    <location>
        <begin position="92"/>
        <end position="102"/>
    </location>
</feature>
<comment type="caution">
    <text evidence="2">The sequence shown here is derived from an EMBL/GenBank/DDBJ whole genome shotgun (WGS) entry which is preliminary data.</text>
</comment>
<name>A0ABW2CCH5_9ACTN</name>
<gene>
    <name evidence="2" type="ORF">ACFQKB_02380</name>
</gene>
<proteinExistence type="predicted"/>
<evidence type="ECO:0000256" key="1">
    <source>
        <dbReference type="SAM" id="MobiDB-lite"/>
    </source>
</evidence>
<accession>A0ABW2CCH5</accession>
<feature type="region of interest" description="Disordered" evidence="1">
    <location>
        <begin position="1"/>
        <end position="153"/>
    </location>
</feature>
<protein>
    <submittedName>
        <fullName evidence="2">Uncharacterized protein</fullName>
    </submittedName>
</protein>
<evidence type="ECO:0000313" key="3">
    <source>
        <dbReference type="Proteomes" id="UP001596380"/>
    </source>
</evidence>
<dbReference type="RefSeq" id="WP_378045841.1">
    <property type="nucleotide sequence ID" value="NZ_JBHSXE010000001.1"/>
</dbReference>
<feature type="compositionally biased region" description="Polar residues" evidence="1">
    <location>
        <begin position="11"/>
        <end position="28"/>
    </location>
</feature>
<organism evidence="2 3">
    <name type="scientific">Actinomadura yumaensis</name>
    <dbReference type="NCBI Taxonomy" id="111807"/>
    <lineage>
        <taxon>Bacteria</taxon>
        <taxon>Bacillati</taxon>
        <taxon>Actinomycetota</taxon>
        <taxon>Actinomycetes</taxon>
        <taxon>Streptosporangiales</taxon>
        <taxon>Thermomonosporaceae</taxon>
        <taxon>Actinomadura</taxon>
    </lineage>
</organism>
<reference evidence="3" key="1">
    <citation type="journal article" date="2019" name="Int. J. Syst. Evol. Microbiol.">
        <title>The Global Catalogue of Microorganisms (GCM) 10K type strain sequencing project: providing services to taxonomists for standard genome sequencing and annotation.</title>
        <authorList>
            <consortium name="The Broad Institute Genomics Platform"/>
            <consortium name="The Broad Institute Genome Sequencing Center for Infectious Disease"/>
            <person name="Wu L."/>
            <person name="Ma J."/>
        </authorList>
    </citation>
    <scope>NUCLEOTIDE SEQUENCE [LARGE SCALE GENOMIC DNA]</scope>
    <source>
        <strain evidence="3">JCM 3369</strain>
    </source>
</reference>
<sequence length="153" mass="16782">MGELEAFHVTVTGSPRKNQRIPNETSRQGRPIRVVRQPRGDLPGFPRSGQQIPLDPNVICPGSDRTAHVPKEPQRLRQHGTPTPHPIKPNQPRITFPNSFNKANPDRTAALHSAPRTHPSQPPKALTPNNHTNTHQQQSDPPAPQPAAGPVVL</sequence>
<feature type="compositionally biased region" description="Basic and acidic residues" evidence="1">
    <location>
        <begin position="65"/>
        <end position="75"/>
    </location>
</feature>
<dbReference type="Proteomes" id="UP001596380">
    <property type="component" value="Unassembled WGS sequence"/>
</dbReference>
<dbReference type="EMBL" id="JBHSXS010000001">
    <property type="protein sequence ID" value="MFC6878606.1"/>
    <property type="molecule type" value="Genomic_DNA"/>
</dbReference>
<evidence type="ECO:0000313" key="2">
    <source>
        <dbReference type="EMBL" id="MFC6878606.1"/>
    </source>
</evidence>
<keyword evidence="3" id="KW-1185">Reference proteome</keyword>